<evidence type="ECO:0000313" key="3">
    <source>
        <dbReference type="Proteomes" id="UP000708298"/>
    </source>
</evidence>
<evidence type="ECO:0000259" key="1">
    <source>
        <dbReference type="Pfam" id="PF01037"/>
    </source>
</evidence>
<comment type="caution">
    <text evidence="2">The sequence shown here is derived from an EMBL/GenBank/DDBJ whole genome shotgun (WGS) entry which is preliminary data.</text>
</comment>
<proteinExistence type="predicted"/>
<name>A0A963YMX8_9PROT</name>
<dbReference type="AlphaFoldDB" id="A0A963YMX8"/>
<gene>
    <name evidence="2" type="ORF">ASILVAE211_00685</name>
</gene>
<dbReference type="SUPFAM" id="SSF54909">
    <property type="entry name" value="Dimeric alpha+beta barrel"/>
    <property type="match status" value="1"/>
</dbReference>
<organism evidence="2 3">
    <name type="scientific">Acidisoma silvae</name>
    <dbReference type="NCBI Taxonomy" id="2802396"/>
    <lineage>
        <taxon>Bacteria</taxon>
        <taxon>Pseudomonadati</taxon>
        <taxon>Pseudomonadota</taxon>
        <taxon>Alphaproteobacteria</taxon>
        <taxon>Acetobacterales</taxon>
        <taxon>Acidocellaceae</taxon>
        <taxon>Acidisoma</taxon>
    </lineage>
</organism>
<evidence type="ECO:0000313" key="2">
    <source>
        <dbReference type="EMBL" id="MCB8873679.1"/>
    </source>
</evidence>
<reference evidence="2" key="2">
    <citation type="submission" date="2021-01" db="EMBL/GenBank/DDBJ databases">
        <authorList>
            <person name="Mieszkin S."/>
            <person name="Pouder E."/>
            <person name="Alain K."/>
        </authorList>
    </citation>
    <scope>NUCLEOTIDE SEQUENCE</scope>
    <source>
        <strain evidence="2">HW T2.11</strain>
    </source>
</reference>
<dbReference type="EMBL" id="JAESVB010000001">
    <property type="protein sequence ID" value="MCB8873679.1"/>
    <property type="molecule type" value="Genomic_DNA"/>
</dbReference>
<dbReference type="Proteomes" id="UP000708298">
    <property type="component" value="Unassembled WGS sequence"/>
</dbReference>
<dbReference type="Pfam" id="PF01037">
    <property type="entry name" value="AsnC_trans_reg"/>
    <property type="match status" value="1"/>
</dbReference>
<dbReference type="InterPro" id="IPR011008">
    <property type="entry name" value="Dimeric_a/b-barrel"/>
</dbReference>
<accession>A0A963YMX8</accession>
<feature type="domain" description="Transcription regulator AsnC/Lrp ligand binding" evidence="1">
    <location>
        <begin position="6"/>
        <end position="77"/>
    </location>
</feature>
<sequence length="84" mass="9407">MNSIFVQIKCELGRAYQVAAQLADEFENASQIYSTSGHWDLLVQFRLDDGLDPGLFVNEHLHRVPGIKDTYTIMVFDAFTPSGG</sequence>
<dbReference type="InterPro" id="IPR019887">
    <property type="entry name" value="Tscrpt_reg_AsnC/Lrp_C"/>
</dbReference>
<protein>
    <submittedName>
        <fullName evidence="2">Lrp/AsnC ligand binding domain-containing protein</fullName>
    </submittedName>
</protein>
<dbReference type="RefSeq" id="WP_227319365.1">
    <property type="nucleotide sequence ID" value="NZ_JAESVB010000001.1"/>
</dbReference>
<keyword evidence="3" id="KW-1185">Reference proteome</keyword>
<reference evidence="2" key="1">
    <citation type="journal article" date="2021" name="Microorganisms">
        <title>Acidisoma silvae sp. nov. and Acidisomacellulosilytica sp. nov., Two Acidophilic Bacteria Isolated from Decaying Wood, Hydrolyzing Cellulose and Producing Poly-3-hydroxybutyrate.</title>
        <authorList>
            <person name="Mieszkin S."/>
            <person name="Pouder E."/>
            <person name="Uroz S."/>
            <person name="Simon-Colin C."/>
            <person name="Alain K."/>
        </authorList>
    </citation>
    <scope>NUCLEOTIDE SEQUENCE</scope>
    <source>
        <strain evidence="2">HW T2.11</strain>
    </source>
</reference>
<dbReference type="Gene3D" id="3.30.70.920">
    <property type="match status" value="1"/>
</dbReference>